<proteinExistence type="predicted"/>
<dbReference type="RefSeq" id="WP_380291043.1">
    <property type="nucleotide sequence ID" value="NZ_JBHULY010000016.1"/>
</dbReference>
<reference evidence="2" key="1">
    <citation type="journal article" date="2019" name="Int. J. Syst. Evol. Microbiol.">
        <title>The Global Catalogue of Microorganisms (GCM) 10K type strain sequencing project: providing services to taxonomists for standard genome sequencing and annotation.</title>
        <authorList>
            <consortium name="The Broad Institute Genomics Platform"/>
            <consortium name="The Broad Institute Genome Sequencing Center for Infectious Disease"/>
            <person name="Wu L."/>
            <person name="Ma J."/>
        </authorList>
    </citation>
    <scope>NUCLEOTIDE SEQUENCE [LARGE SCALE GENOMIC DNA]</scope>
    <source>
        <strain evidence="2">KCTC 42398</strain>
    </source>
</reference>
<dbReference type="EMBL" id="JBHULY010000016">
    <property type="protein sequence ID" value="MFD2726270.1"/>
    <property type="molecule type" value="Genomic_DNA"/>
</dbReference>
<evidence type="ECO:0000313" key="1">
    <source>
        <dbReference type="EMBL" id="MFD2726270.1"/>
    </source>
</evidence>
<evidence type="ECO:0000313" key="2">
    <source>
        <dbReference type="Proteomes" id="UP001597476"/>
    </source>
</evidence>
<gene>
    <name evidence="1" type="ORF">ACFSR8_08590</name>
</gene>
<sequence length="442" mass="52168">MENNKKIFDLNQFEKIEDIIFIDEPILTHYKRNDKHFLLYLVDTLSNSDKYLMLEVEKDSIYQYLTKNLSLRNLILQNKNIGFFIEQDFEGNILNLDITQANLIDNNYLPLEDSFLEYQPSENSYYFEFIRDYESKFYLTKLRQEAFYVKFAPNNLKYSDTIGLNELATDLLSNLSKSFKNFLKADFFVAFKALKSDTSKLQKIFKRILPDLDLRMVDLKYGSFEVGLAVDKVMKNAIEDKEIKNWALGVGYKYKDIVLDEDYDEETVNFILDEYEEEDRKKIFDPIFKITQNPNYSLQIRDSKSVKYSTIRVKNKSVIERIIPPAKFVAKLEDKKDYEIVQFTTLVDKNNISQTVKLENTLFNSTDNTDVLLTNKEFEKYGYDVKFEISVPLNIRAEKDTIYLTAQYDDLEFKVTYHSDKIAEGMEKITSNIFEYILNKSS</sequence>
<comment type="caution">
    <text evidence="1">The sequence shown here is derived from an EMBL/GenBank/DDBJ whole genome shotgun (WGS) entry which is preliminary data.</text>
</comment>
<name>A0ABW5TC76_9FLAO</name>
<dbReference type="Proteomes" id="UP001597476">
    <property type="component" value="Unassembled WGS sequence"/>
</dbReference>
<keyword evidence="2" id="KW-1185">Reference proteome</keyword>
<organism evidence="1 2">
    <name type="scientific">Hyunsoonleella rubra</name>
    <dbReference type="NCBI Taxonomy" id="1737062"/>
    <lineage>
        <taxon>Bacteria</taxon>
        <taxon>Pseudomonadati</taxon>
        <taxon>Bacteroidota</taxon>
        <taxon>Flavobacteriia</taxon>
        <taxon>Flavobacteriales</taxon>
        <taxon>Flavobacteriaceae</taxon>
    </lineage>
</organism>
<accession>A0ABW5TC76</accession>
<protein>
    <submittedName>
        <fullName evidence="1">Uncharacterized protein</fullName>
    </submittedName>
</protein>